<reference evidence="2 3" key="1">
    <citation type="journal article" date="2015" name="Sci. Rep.">
        <title>Unraveling adaptation of Pontibacter korlensis to radiation and infertility in desert through complete genome and comparative transcriptomic analysis.</title>
        <authorList>
            <person name="Dai J."/>
            <person name="Dai W."/>
            <person name="Qiu C."/>
            <person name="Yang Z."/>
            <person name="Zhang Y."/>
            <person name="Zhou M."/>
            <person name="Zhang L."/>
            <person name="Fang C."/>
            <person name="Gao Q."/>
            <person name="Yang Q."/>
            <person name="Li X."/>
            <person name="Wang Z."/>
            <person name="Wang Z."/>
            <person name="Jia Z."/>
            <person name="Chen X."/>
        </authorList>
    </citation>
    <scope>NUCLEOTIDE SEQUENCE [LARGE SCALE GENOMIC DNA]</scope>
    <source>
        <strain evidence="2 3">X14-1T</strain>
    </source>
</reference>
<accession>A0A0E3ZF57</accession>
<feature type="transmembrane region" description="Helical" evidence="1">
    <location>
        <begin position="12"/>
        <end position="29"/>
    </location>
</feature>
<evidence type="ECO:0000313" key="3">
    <source>
        <dbReference type="Proteomes" id="UP000033109"/>
    </source>
</evidence>
<keyword evidence="1" id="KW-0472">Membrane</keyword>
<keyword evidence="1" id="KW-1133">Transmembrane helix</keyword>
<evidence type="ECO:0000313" key="2">
    <source>
        <dbReference type="EMBL" id="AKD03333.1"/>
    </source>
</evidence>
<dbReference type="AlphaFoldDB" id="A0A0E3ZF57"/>
<feature type="transmembrane region" description="Helical" evidence="1">
    <location>
        <begin position="35"/>
        <end position="55"/>
    </location>
</feature>
<dbReference type="RefSeq" id="WP_046310391.1">
    <property type="nucleotide sequence ID" value="NZ_CBCSCY010000031.1"/>
</dbReference>
<organism evidence="2 3">
    <name type="scientific">Pontibacter korlensis</name>
    <dbReference type="NCBI Taxonomy" id="400092"/>
    <lineage>
        <taxon>Bacteria</taxon>
        <taxon>Pseudomonadati</taxon>
        <taxon>Bacteroidota</taxon>
        <taxon>Cytophagia</taxon>
        <taxon>Cytophagales</taxon>
        <taxon>Hymenobacteraceae</taxon>
        <taxon>Pontibacter</taxon>
    </lineage>
</organism>
<protein>
    <submittedName>
        <fullName evidence="2">Uncharacterized protein</fullName>
    </submittedName>
</protein>
<gene>
    <name evidence="2" type="ORF">PKOR_09635</name>
</gene>
<dbReference type="Proteomes" id="UP000033109">
    <property type="component" value="Chromosome"/>
</dbReference>
<dbReference type="KEGG" id="pko:PKOR_09635"/>
<dbReference type="STRING" id="400092.PKOR_09635"/>
<proteinExistence type="predicted"/>
<sequence>MDQKIKKVLPFFLLAAIVALAFVLTYTYALFWTGFLYGLLAVGFVVLVILLMSYLKRTPQL</sequence>
<keyword evidence="3" id="KW-1185">Reference proteome</keyword>
<dbReference type="PATRIC" id="fig|400092.3.peg.2116"/>
<name>A0A0E3ZF57_9BACT</name>
<keyword evidence="1" id="KW-0812">Transmembrane</keyword>
<dbReference type="HOGENOM" id="CLU_2918738_0_0_10"/>
<dbReference type="EMBL" id="CP009621">
    <property type="protein sequence ID" value="AKD03333.1"/>
    <property type="molecule type" value="Genomic_DNA"/>
</dbReference>
<evidence type="ECO:0000256" key="1">
    <source>
        <dbReference type="SAM" id="Phobius"/>
    </source>
</evidence>